<sequence length="310" mass="33998">MSKPLDKNELPPGSRLSRMKAQFQQKQMQEKEHKLLQMLDNQQQRAMQKATINGVLPSKYTPNNGFSSTLSTPGSQSFNNYPTQPGKVRQMFEERRKGGGVGLPSNNLYTSTNGNNSNGNATHRNGGIIGIDKSYPLDPLPPTKTRSSSSKSDPNPTPTTYVKNARNTLASKPVNLGQRRGVSLERPAPNTGSNSERVTPGSRSRDRDSSFSSNNGTPGNLSRRASSGLNSYDDVNSNNIPRSGVVSTKYSDVYGQQDNNMSDVIAKRESNLAMKMKRMNVTDDSQQSSQEYRSPSVRSTSPLKKSPPPR</sequence>
<organism evidence="2 3">
    <name type="scientific">Allacma fusca</name>
    <dbReference type="NCBI Taxonomy" id="39272"/>
    <lineage>
        <taxon>Eukaryota</taxon>
        <taxon>Metazoa</taxon>
        <taxon>Ecdysozoa</taxon>
        <taxon>Arthropoda</taxon>
        <taxon>Hexapoda</taxon>
        <taxon>Collembola</taxon>
        <taxon>Symphypleona</taxon>
        <taxon>Sminthuridae</taxon>
        <taxon>Allacma</taxon>
    </lineage>
</organism>
<comment type="caution">
    <text evidence="2">The sequence shown here is derived from an EMBL/GenBank/DDBJ whole genome shotgun (WGS) entry which is preliminary data.</text>
</comment>
<feature type="non-terminal residue" evidence="2">
    <location>
        <position position="1"/>
    </location>
</feature>
<dbReference type="EMBL" id="CAJVCH010571789">
    <property type="protein sequence ID" value="CAG7838528.1"/>
    <property type="molecule type" value="Genomic_DNA"/>
</dbReference>
<feature type="compositionally biased region" description="Polar residues" evidence="1">
    <location>
        <begin position="214"/>
        <end position="262"/>
    </location>
</feature>
<feature type="region of interest" description="Disordered" evidence="1">
    <location>
        <begin position="1"/>
        <end position="30"/>
    </location>
</feature>
<dbReference type="Proteomes" id="UP000708208">
    <property type="component" value="Unassembled WGS sequence"/>
</dbReference>
<feature type="region of interest" description="Disordered" evidence="1">
    <location>
        <begin position="55"/>
        <end position="80"/>
    </location>
</feature>
<keyword evidence="3" id="KW-1185">Reference proteome</keyword>
<feature type="compositionally biased region" description="Polar residues" evidence="1">
    <location>
        <begin position="161"/>
        <end position="170"/>
    </location>
</feature>
<evidence type="ECO:0000313" key="3">
    <source>
        <dbReference type="Proteomes" id="UP000708208"/>
    </source>
</evidence>
<feature type="compositionally biased region" description="Low complexity" evidence="1">
    <location>
        <begin position="105"/>
        <end position="126"/>
    </location>
</feature>
<dbReference type="AlphaFoldDB" id="A0A8J2PP45"/>
<proteinExistence type="predicted"/>
<accession>A0A8J2PP45</accession>
<protein>
    <submittedName>
        <fullName evidence="2">Uncharacterized protein</fullName>
    </submittedName>
</protein>
<dbReference type="OrthoDB" id="10255185at2759"/>
<evidence type="ECO:0000256" key="1">
    <source>
        <dbReference type="SAM" id="MobiDB-lite"/>
    </source>
</evidence>
<feature type="compositionally biased region" description="Low complexity" evidence="1">
    <location>
        <begin position="143"/>
        <end position="160"/>
    </location>
</feature>
<feature type="region of interest" description="Disordered" evidence="1">
    <location>
        <begin position="97"/>
        <end position="310"/>
    </location>
</feature>
<feature type="compositionally biased region" description="Polar residues" evidence="1">
    <location>
        <begin position="282"/>
        <end position="303"/>
    </location>
</feature>
<name>A0A8J2PP45_9HEXA</name>
<evidence type="ECO:0000313" key="2">
    <source>
        <dbReference type="EMBL" id="CAG7838528.1"/>
    </source>
</evidence>
<gene>
    <name evidence="2" type="ORF">AFUS01_LOCUS47493</name>
</gene>
<reference evidence="2" key="1">
    <citation type="submission" date="2021-06" db="EMBL/GenBank/DDBJ databases">
        <authorList>
            <person name="Hodson N. C."/>
            <person name="Mongue J. A."/>
            <person name="Jaron S. K."/>
        </authorList>
    </citation>
    <scope>NUCLEOTIDE SEQUENCE</scope>
</reference>
<feature type="compositionally biased region" description="Polar residues" evidence="1">
    <location>
        <begin position="60"/>
        <end position="80"/>
    </location>
</feature>